<evidence type="ECO:0000256" key="2">
    <source>
        <dbReference type="ARBA" id="ARBA00023043"/>
    </source>
</evidence>
<keyword evidence="2 3" id="KW-0040">ANK repeat</keyword>
<dbReference type="PROSITE" id="PS50297">
    <property type="entry name" value="ANK_REP_REGION"/>
    <property type="match status" value="2"/>
</dbReference>
<keyword evidence="1" id="KW-0677">Repeat</keyword>
<keyword evidence="5" id="KW-1185">Reference proteome</keyword>
<protein>
    <recommendedName>
        <fullName evidence="6">Ankyrin repeat protein</fullName>
    </recommendedName>
</protein>
<evidence type="ECO:0000313" key="5">
    <source>
        <dbReference type="Proteomes" id="UP000683360"/>
    </source>
</evidence>
<dbReference type="Proteomes" id="UP000683360">
    <property type="component" value="Unassembled WGS sequence"/>
</dbReference>
<feature type="repeat" description="ANK" evidence="3">
    <location>
        <begin position="116"/>
        <end position="148"/>
    </location>
</feature>
<evidence type="ECO:0000313" key="4">
    <source>
        <dbReference type="EMBL" id="CAG2201962.1"/>
    </source>
</evidence>
<evidence type="ECO:0008006" key="6">
    <source>
        <dbReference type="Google" id="ProtNLM"/>
    </source>
</evidence>
<feature type="repeat" description="ANK" evidence="3">
    <location>
        <begin position="15"/>
        <end position="47"/>
    </location>
</feature>
<sequence>MLLKKDANPNVINETGESLLIMSCKQKHVEMLDLLLQHNADVNYCHYMGETALYFAFEIGNIDIMRRLLNYHAHWNVCIHERDFFLHRACVKGQYDIMNIILEYNTEIDINKVIFNDETLLHTSLKHSHLEIGKQLLQLGADINVNSSFHQVCLNGH</sequence>
<dbReference type="SUPFAM" id="SSF48403">
    <property type="entry name" value="Ankyrin repeat"/>
    <property type="match status" value="1"/>
</dbReference>
<evidence type="ECO:0000256" key="3">
    <source>
        <dbReference type="PROSITE-ProRule" id="PRU00023"/>
    </source>
</evidence>
<dbReference type="SMART" id="SM00248">
    <property type="entry name" value="ANK"/>
    <property type="match status" value="4"/>
</dbReference>
<reference evidence="4" key="1">
    <citation type="submission" date="2021-03" db="EMBL/GenBank/DDBJ databases">
        <authorList>
            <person name="Bekaert M."/>
        </authorList>
    </citation>
    <scope>NUCLEOTIDE SEQUENCE</scope>
</reference>
<gene>
    <name evidence="4" type="ORF">MEDL_16547</name>
</gene>
<dbReference type="OrthoDB" id="194358at2759"/>
<dbReference type="Pfam" id="PF12796">
    <property type="entry name" value="Ank_2"/>
    <property type="match status" value="1"/>
</dbReference>
<dbReference type="PANTHER" id="PTHR24198:SF165">
    <property type="entry name" value="ANKYRIN REPEAT-CONTAINING PROTEIN-RELATED"/>
    <property type="match status" value="1"/>
</dbReference>
<proteinExistence type="predicted"/>
<dbReference type="PANTHER" id="PTHR24198">
    <property type="entry name" value="ANKYRIN REPEAT AND PROTEIN KINASE DOMAIN-CONTAINING PROTEIN"/>
    <property type="match status" value="1"/>
</dbReference>
<dbReference type="InterPro" id="IPR002110">
    <property type="entry name" value="Ankyrin_rpt"/>
</dbReference>
<organism evidence="4 5">
    <name type="scientific">Mytilus edulis</name>
    <name type="common">Blue mussel</name>
    <dbReference type="NCBI Taxonomy" id="6550"/>
    <lineage>
        <taxon>Eukaryota</taxon>
        <taxon>Metazoa</taxon>
        <taxon>Spiralia</taxon>
        <taxon>Lophotrochozoa</taxon>
        <taxon>Mollusca</taxon>
        <taxon>Bivalvia</taxon>
        <taxon>Autobranchia</taxon>
        <taxon>Pteriomorphia</taxon>
        <taxon>Mytilida</taxon>
        <taxon>Mytiloidea</taxon>
        <taxon>Mytilidae</taxon>
        <taxon>Mytilinae</taxon>
        <taxon>Mytilus</taxon>
    </lineage>
</organism>
<comment type="caution">
    <text evidence="4">The sequence shown here is derived from an EMBL/GenBank/DDBJ whole genome shotgun (WGS) entry which is preliminary data.</text>
</comment>
<evidence type="ECO:0000256" key="1">
    <source>
        <dbReference type="ARBA" id="ARBA00022737"/>
    </source>
</evidence>
<dbReference type="Gene3D" id="1.25.40.20">
    <property type="entry name" value="Ankyrin repeat-containing domain"/>
    <property type="match status" value="2"/>
</dbReference>
<dbReference type="AlphaFoldDB" id="A0A8S3R4R4"/>
<dbReference type="PROSITE" id="PS50088">
    <property type="entry name" value="ANK_REPEAT"/>
    <property type="match status" value="2"/>
</dbReference>
<name>A0A8S3R4R4_MYTED</name>
<dbReference type="InterPro" id="IPR036770">
    <property type="entry name" value="Ankyrin_rpt-contain_sf"/>
</dbReference>
<accession>A0A8S3R4R4</accession>
<dbReference type="Pfam" id="PF13606">
    <property type="entry name" value="Ank_3"/>
    <property type="match status" value="1"/>
</dbReference>
<dbReference type="EMBL" id="CAJPWZ010000873">
    <property type="protein sequence ID" value="CAG2201962.1"/>
    <property type="molecule type" value="Genomic_DNA"/>
</dbReference>